<evidence type="ECO:0000313" key="4">
    <source>
        <dbReference type="Proteomes" id="UP001189429"/>
    </source>
</evidence>
<keyword evidence="1" id="KW-0732">Signal</keyword>
<organism evidence="3 4">
    <name type="scientific">Prorocentrum cordatum</name>
    <dbReference type="NCBI Taxonomy" id="2364126"/>
    <lineage>
        <taxon>Eukaryota</taxon>
        <taxon>Sar</taxon>
        <taxon>Alveolata</taxon>
        <taxon>Dinophyceae</taxon>
        <taxon>Prorocentrales</taxon>
        <taxon>Prorocentraceae</taxon>
        <taxon>Prorocentrum</taxon>
    </lineage>
</organism>
<accession>A0ABN9UR50</accession>
<evidence type="ECO:0000256" key="1">
    <source>
        <dbReference type="SAM" id="SignalP"/>
    </source>
</evidence>
<proteinExistence type="predicted"/>
<dbReference type="InterPro" id="IPR015943">
    <property type="entry name" value="WD40/YVTN_repeat-like_dom_sf"/>
</dbReference>
<dbReference type="Proteomes" id="UP001189429">
    <property type="component" value="Unassembled WGS sequence"/>
</dbReference>
<sequence length="695" mass="75604">MMFAASHYFVILHLVPVHAIGLQRYGRESLTETAKSVDESDGNGLRSRVTSDDTAAWIALSGNLGGSSRVTVYDAAEWTALGKMNKVGVTRYQSRAIERRQREDGELFWPDSANRDAEQRYSGAKDLTESVSWGWHHPAGLYATIPVGSPLLDADMNIYLGSDDAIRKFDINGSLLWSYAPRGQLAAAPTLSTGCAPRQAASVMDDITSEEEELLRPDWVKGNGSDMMQRFVQFFQDFKIGDRVKVKAGASYRVHGEELFSAGDEGVITSILPDEEGKYEVVVQWALTGRQSSIQFDDVKKHFVRLERKSATCTPMLIGSTTSSTGGSGLVFAIDLAMGHEQWVLQGNYQIAGVKGALASKDGIVVVATNRCTDRYCYRYRNQTNTLTPGNTVVRGLNVADGSQVWAYVPNAPVWNMNPVWGPSGSVFFNDQEGRLYCLELATGVEIWQAGGELGTYTEAAAVYDTGPHHNVYAFGMLPYTGTGCNPYTAPGVLPSCGNAPFRQGIIRAYNATSGRLRWERVTPHPPASGAVGMLNSPRFHTRLVVTLGYNCGHNSPTMIWSVDPHSGGVRFNKDGPTLWSSMCAGDKEGGDVRRAFGGRATCSPGSWSAPVIDRDGDIYVGNQVGEYQRWGSPTERNEDVEALSSLVTGVAFQDAATALADGVMAVATCTSLIVFQTGFQDQFENKTWTFPARG</sequence>
<gene>
    <name evidence="3" type="ORF">PCOR1329_LOCUS50886</name>
</gene>
<dbReference type="CDD" id="cd06091">
    <property type="entry name" value="KOW_NusG"/>
    <property type="match status" value="1"/>
</dbReference>
<dbReference type="SMART" id="SM00564">
    <property type="entry name" value="PQQ"/>
    <property type="match status" value="4"/>
</dbReference>
<dbReference type="PANTHER" id="PTHR34512:SF30">
    <property type="entry name" value="OUTER MEMBRANE PROTEIN ASSEMBLY FACTOR BAMB"/>
    <property type="match status" value="1"/>
</dbReference>
<evidence type="ECO:0000259" key="2">
    <source>
        <dbReference type="Pfam" id="PF13360"/>
    </source>
</evidence>
<reference evidence="3" key="1">
    <citation type="submission" date="2023-10" db="EMBL/GenBank/DDBJ databases">
        <authorList>
            <person name="Chen Y."/>
            <person name="Shah S."/>
            <person name="Dougan E. K."/>
            <person name="Thang M."/>
            <person name="Chan C."/>
        </authorList>
    </citation>
    <scope>NUCLEOTIDE SEQUENCE [LARGE SCALE GENOMIC DNA]</scope>
</reference>
<feature type="signal peptide" evidence="1">
    <location>
        <begin position="1"/>
        <end position="19"/>
    </location>
</feature>
<comment type="caution">
    <text evidence="3">The sequence shown here is derived from an EMBL/GenBank/DDBJ whole genome shotgun (WGS) entry which is preliminary data.</text>
</comment>
<keyword evidence="4" id="KW-1185">Reference proteome</keyword>
<dbReference type="InterPro" id="IPR018391">
    <property type="entry name" value="PQQ_b-propeller_rpt"/>
</dbReference>
<dbReference type="InterPro" id="IPR002372">
    <property type="entry name" value="PQQ_rpt_dom"/>
</dbReference>
<feature type="domain" description="Pyrrolo-quinoline quinone repeat" evidence="2">
    <location>
        <begin position="315"/>
        <end position="450"/>
    </location>
</feature>
<dbReference type="Gene3D" id="2.130.10.10">
    <property type="entry name" value="YVTN repeat-like/Quinoprotein amine dehydrogenase"/>
    <property type="match status" value="1"/>
</dbReference>
<protein>
    <recommendedName>
        <fullName evidence="2">Pyrrolo-quinoline quinone repeat domain-containing protein</fullName>
    </recommendedName>
</protein>
<name>A0ABN9UR50_9DINO</name>
<dbReference type="InterPro" id="IPR011047">
    <property type="entry name" value="Quinoprotein_ADH-like_sf"/>
</dbReference>
<evidence type="ECO:0000313" key="3">
    <source>
        <dbReference type="EMBL" id="CAK0862478.1"/>
    </source>
</evidence>
<dbReference type="PANTHER" id="PTHR34512">
    <property type="entry name" value="CELL SURFACE PROTEIN"/>
    <property type="match status" value="1"/>
</dbReference>
<dbReference type="SUPFAM" id="SSF50998">
    <property type="entry name" value="Quinoprotein alcohol dehydrogenase-like"/>
    <property type="match status" value="1"/>
</dbReference>
<dbReference type="EMBL" id="CAUYUJ010016166">
    <property type="protein sequence ID" value="CAK0862478.1"/>
    <property type="molecule type" value="Genomic_DNA"/>
</dbReference>
<dbReference type="Pfam" id="PF13360">
    <property type="entry name" value="PQQ_2"/>
    <property type="match status" value="1"/>
</dbReference>
<feature type="chain" id="PRO_5045470969" description="Pyrrolo-quinoline quinone repeat domain-containing protein" evidence="1">
    <location>
        <begin position="20"/>
        <end position="695"/>
    </location>
</feature>